<keyword evidence="3 5" id="KW-1133">Transmembrane helix</keyword>
<dbReference type="Gene3D" id="1.20.140.150">
    <property type="match status" value="1"/>
</dbReference>
<feature type="transmembrane region" description="Helical" evidence="5">
    <location>
        <begin position="179"/>
        <end position="203"/>
    </location>
</feature>
<evidence type="ECO:0000256" key="1">
    <source>
        <dbReference type="ARBA" id="ARBA00004141"/>
    </source>
</evidence>
<feature type="transmembrane region" description="Helical" evidence="5">
    <location>
        <begin position="97"/>
        <end position="120"/>
    </location>
</feature>
<dbReference type="PANTHER" id="PTHR12107">
    <property type="entry name" value="VOLTAGE-DEPENDENT CALCIUM CHANNEL GAMMA SUBUNIT"/>
    <property type="match status" value="1"/>
</dbReference>
<dbReference type="GeneID" id="100370849"/>
<name>A0ABM0GPS1_SACKO</name>
<dbReference type="RefSeq" id="XP_002734618.1">
    <property type="nucleotide sequence ID" value="XM_002734572.2"/>
</dbReference>
<dbReference type="Pfam" id="PF13903">
    <property type="entry name" value="Claudin_2"/>
    <property type="match status" value="1"/>
</dbReference>
<evidence type="ECO:0000256" key="5">
    <source>
        <dbReference type="SAM" id="Phobius"/>
    </source>
</evidence>
<dbReference type="InterPro" id="IPR051072">
    <property type="entry name" value="CACNG_subunit"/>
</dbReference>
<keyword evidence="2 5" id="KW-0812">Transmembrane</keyword>
<dbReference type="InterPro" id="IPR004031">
    <property type="entry name" value="PMP22/EMP/MP20/Claudin"/>
</dbReference>
<reference evidence="7" key="1">
    <citation type="submission" date="2025-08" db="UniProtKB">
        <authorList>
            <consortium name="RefSeq"/>
        </authorList>
    </citation>
    <scope>IDENTIFICATION</scope>
    <source>
        <tissue evidence="7">Testes</tissue>
    </source>
</reference>
<protein>
    <submittedName>
        <fullName evidence="7">Transmembrane protein 114-like</fullName>
    </submittedName>
</protein>
<evidence type="ECO:0000313" key="7">
    <source>
        <dbReference type="RefSeq" id="XP_002734618.1"/>
    </source>
</evidence>
<evidence type="ECO:0000256" key="3">
    <source>
        <dbReference type="ARBA" id="ARBA00022989"/>
    </source>
</evidence>
<evidence type="ECO:0000256" key="4">
    <source>
        <dbReference type="ARBA" id="ARBA00023136"/>
    </source>
</evidence>
<gene>
    <name evidence="7" type="primary">LOC100370849</name>
</gene>
<organism evidence="6 7">
    <name type="scientific">Saccoglossus kowalevskii</name>
    <name type="common">Acorn worm</name>
    <dbReference type="NCBI Taxonomy" id="10224"/>
    <lineage>
        <taxon>Eukaryota</taxon>
        <taxon>Metazoa</taxon>
        <taxon>Hemichordata</taxon>
        <taxon>Enteropneusta</taxon>
        <taxon>Harrimaniidae</taxon>
        <taxon>Saccoglossus</taxon>
    </lineage>
</organism>
<sequence length="212" mass="24038">MSSKDWHPYTKYLIVLAVLGTAAFLFLGVGSGTDYWTTVTHTNTTGRTYLESHNGLWRNCYHPDTVPADSGMECKTFNFTNIPEKGSPGYDYKLTMYALRLSAIVSVIFGLILVFLGDILALCTTRIHKRPWFIAAGTFFLFGGFFVLAGLCLYITMATHHIKWWPSELGSPPNWTYNFSWSFALMWVGLTFSMLTGGTFVWLTRLYVEDML</sequence>
<dbReference type="Proteomes" id="UP000694865">
    <property type="component" value="Unplaced"/>
</dbReference>
<proteinExistence type="predicted"/>
<keyword evidence="4 5" id="KW-0472">Membrane</keyword>
<evidence type="ECO:0000256" key="2">
    <source>
        <dbReference type="ARBA" id="ARBA00022692"/>
    </source>
</evidence>
<feature type="transmembrane region" description="Helical" evidence="5">
    <location>
        <begin position="132"/>
        <end position="159"/>
    </location>
</feature>
<dbReference type="PANTHER" id="PTHR12107:SF0">
    <property type="entry name" value="STARGAZIN (MAMMALIAN CALCIUM CHANNEL) HOMOLOG"/>
    <property type="match status" value="1"/>
</dbReference>
<evidence type="ECO:0000313" key="6">
    <source>
        <dbReference type="Proteomes" id="UP000694865"/>
    </source>
</evidence>
<feature type="transmembrane region" description="Helical" evidence="5">
    <location>
        <begin position="12"/>
        <end position="30"/>
    </location>
</feature>
<comment type="subcellular location">
    <subcellularLocation>
        <location evidence="1">Membrane</location>
        <topology evidence="1">Multi-pass membrane protein</topology>
    </subcellularLocation>
</comment>
<accession>A0ABM0GPS1</accession>
<keyword evidence="6" id="KW-1185">Reference proteome</keyword>